<dbReference type="Gene3D" id="3.40.50.1820">
    <property type="entry name" value="alpha/beta hydrolase"/>
    <property type="match status" value="1"/>
</dbReference>
<evidence type="ECO:0000313" key="5">
    <source>
        <dbReference type="Proteomes" id="UP000039865"/>
    </source>
</evidence>
<gene>
    <name evidence="4" type="primary">Contig16209.g17268</name>
    <name evidence="4" type="ORF">STYLEM_16138</name>
</gene>
<dbReference type="GO" id="GO:0034338">
    <property type="term" value="F:short-chain carboxylesterase activity"/>
    <property type="evidence" value="ECO:0007669"/>
    <property type="project" value="TreeGrafter"/>
</dbReference>
<keyword evidence="5" id="KW-1185">Reference proteome</keyword>
<dbReference type="PIRSF" id="PIRSF005211">
    <property type="entry name" value="Ab_hydro_YheT"/>
    <property type="match status" value="1"/>
</dbReference>
<organism evidence="4 5">
    <name type="scientific">Stylonychia lemnae</name>
    <name type="common">Ciliate</name>
    <dbReference type="NCBI Taxonomy" id="5949"/>
    <lineage>
        <taxon>Eukaryota</taxon>
        <taxon>Sar</taxon>
        <taxon>Alveolata</taxon>
        <taxon>Ciliophora</taxon>
        <taxon>Intramacronucleata</taxon>
        <taxon>Spirotrichea</taxon>
        <taxon>Stichotrichia</taxon>
        <taxon>Sporadotrichida</taxon>
        <taxon>Oxytrichidae</taxon>
        <taxon>Stylonychinae</taxon>
        <taxon>Stylonychia</taxon>
    </lineage>
</organism>
<comment type="similarity">
    <text evidence="1">Belongs to the AB hydrolase superfamily. AB hydrolase 4 family.</text>
</comment>
<dbReference type="GO" id="GO:0047372">
    <property type="term" value="F:monoacylglycerol lipase activity"/>
    <property type="evidence" value="ECO:0007669"/>
    <property type="project" value="TreeGrafter"/>
</dbReference>
<evidence type="ECO:0000256" key="1">
    <source>
        <dbReference type="ARBA" id="ARBA00010884"/>
    </source>
</evidence>
<sequence length="411" mass="47943">MQIFEGILDTASNHIFLVISLLILLVILIWLKAIQVNEMKLYHDLESTHLFPALQNQNFRVLKYKQSYLLFHRLLQSLFHALFERCFRDSSIRFINEIFEFREGGTVAIDWVNVLPSMDDHKPLLIISPGFSGDKTSAYMYCIYKKAINDGYYPVVISFEGSSGRPLSVILTLSFKYLQHPRIYKGWSGEDIQEPLEYIYERYCIDQKGERIRQVFFLAISFSGTILTHYLGKEGSEHKIITAAASVGTQQRQWISNITLKKSFCGQTKKIFGLQLRSIFAENVDMLQDHFETEHNIDLPYYIQQNRGIDQYTLLIAKMNGFEDMDEYYYRVSMIHSIPKVRVPMFYIYARDDPVIGYDHIDFEACQQNPYVLVGLTKRGAHVCHVESVIKPSMWFAKPAIEFLNSFRVDY</sequence>
<dbReference type="InParanoid" id="A0A078AY40"/>
<keyword evidence="3" id="KW-1133">Transmembrane helix</keyword>
<feature type="active site" description="Charge relay system" evidence="2">
    <location>
        <position position="221"/>
    </location>
</feature>
<feature type="active site" description="Charge relay system" evidence="2">
    <location>
        <position position="382"/>
    </location>
</feature>
<evidence type="ECO:0000256" key="3">
    <source>
        <dbReference type="SAM" id="Phobius"/>
    </source>
</evidence>
<dbReference type="InterPro" id="IPR050960">
    <property type="entry name" value="AB_hydrolase_4_sf"/>
</dbReference>
<feature type="transmembrane region" description="Helical" evidence="3">
    <location>
        <begin position="12"/>
        <end position="31"/>
    </location>
</feature>
<dbReference type="OrthoDB" id="437070at2759"/>
<dbReference type="InterPro" id="IPR012020">
    <property type="entry name" value="ABHD4"/>
</dbReference>
<dbReference type="AlphaFoldDB" id="A0A078AY40"/>
<dbReference type="EMBL" id="CCKQ01015231">
    <property type="protein sequence ID" value="CDW87036.1"/>
    <property type="molecule type" value="Genomic_DNA"/>
</dbReference>
<keyword evidence="3" id="KW-0472">Membrane</keyword>
<accession>A0A078AY40</accession>
<dbReference type="InterPro" id="IPR029058">
    <property type="entry name" value="AB_hydrolase_fold"/>
</dbReference>
<dbReference type="Proteomes" id="UP000039865">
    <property type="component" value="Unassembled WGS sequence"/>
</dbReference>
<name>A0A078AY40_STYLE</name>
<reference evidence="4 5" key="1">
    <citation type="submission" date="2014-06" db="EMBL/GenBank/DDBJ databases">
        <authorList>
            <person name="Swart Estienne"/>
        </authorList>
    </citation>
    <scope>NUCLEOTIDE SEQUENCE [LARGE SCALE GENOMIC DNA]</scope>
    <source>
        <strain evidence="4 5">130c</strain>
    </source>
</reference>
<keyword evidence="4" id="KW-0378">Hydrolase</keyword>
<dbReference type="SUPFAM" id="SSF53474">
    <property type="entry name" value="alpha/beta-Hydrolases"/>
    <property type="match status" value="1"/>
</dbReference>
<proteinExistence type="inferred from homology"/>
<protein>
    <submittedName>
        <fullName evidence="4">Alpha beta hydrolase domain containing protein</fullName>
    </submittedName>
</protein>
<feature type="active site" description="Charge relay system" evidence="2">
    <location>
        <position position="353"/>
    </location>
</feature>
<feature type="transmembrane region" description="Helical" evidence="3">
    <location>
        <begin position="215"/>
        <end position="232"/>
    </location>
</feature>
<evidence type="ECO:0000313" key="4">
    <source>
        <dbReference type="EMBL" id="CDW87036.1"/>
    </source>
</evidence>
<dbReference type="PANTHER" id="PTHR10794:SF63">
    <property type="entry name" value="ALPHA_BETA HYDROLASE 1, ISOFORM A"/>
    <property type="match status" value="1"/>
</dbReference>
<evidence type="ECO:0000256" key="2">
    <source>
        <dbReference type="PIRSR" id="PIRSR005211-1"/>
    </source>
</evidence>
<dbReference type="PANTHER" id="PTHR10794">
    <property type="entry name" value="ABHYDROLASE DOMAIN-CONTAINING PROTEIN"/>
    <property type="match status" value="1"/>
</dbReference>
<keyword evidence="3" id="KW-0812">Transmembrane</keyword>